<keyword evidence="2" id="KW-1185">Reference proteome</keyword>
<organism evidence="1 2">
    <name type="scientific">Hypoxylon rubiginosum</name>
    <dbReference type="NCBI Taxonomy" id="110542"/>
    <lineage>
        <taxon>Eukaryota</taxon>
        <taxon>Fungi</taxon>
        <taxon>Dikarya</taxon>
        <taxon>Ascomycota</taxon>
        <taxon>Pezizomycotina</taxon>
        <taxon>Sordariomycetes</taxon>
        <taxon>Xylariomycetidae</taxon>
        <taxon>Xylariales</taxon>
        <taxon>Hypoxylaceae</taxon>
        <taxon>Hypoxylon</taxon>
    </lineage>
</organism>
<evidence type="ECO:0000313" key="2">
    <source>
        <dbReference type="Proteomes" id="UP001497700"/>
    </source>
</evidence>
<accession>A0ACB9ZAJ1</accession>
<reference evidence="1 2" key="1">
    <citation type="journal article" date="2022" name="New Phytol.">
        <title>Ecological generalism drives hyperdiversity of secondary metabolite gene clusters in xylarialean endophytes.</title>
        <authorList>
            <person name="Franco M.E.E."/>
            <person name="Wisecaver J.H."/>
            <person name="Arnold A.E."/>
            <person name="Ju Y.M."/>
            <person name="Slot J.C."/>
            <person name="Ahrendt S."/>
            <person name="Moore L.P."/>
            <person name="Eastman K.E."/>
            <person name="Scott K."/>
            <person name="Konkel Z."/>
            <person name="Mondo S.J."/>
            <person name="Kuo A."/>
            <person name="Hayes R.D."/>
            <person name="Haridas S."/>
            <person name="Andreopoulos B."/>
            <person name="Riley R."/>
            <person name="LaButti K."/>
            <person name="Pangilinan J."/>
            <person name="Lipzen A."/>
            <person name="Amirebrahimi M."/>
            <person name="Yan J."/>
            <person name="Adam C."/>
            <person name="Keymanesh K."/>
            <person name="Ng V."/>
            <person name="Louie K."/>
            <person name="Northen T."/>
            <person name="Drula E."/>
            <person name="Henrissat B."/>
            <person name="Hsieh H.M."/>
            <person name="Youens-Clark K."/>
            <person name="Lutzoni F."/>
            <person name="Miadlikowska J."/>
            <person name="Eastwood D.C."/>
            <person name="Hamelin R.C."/>
            <person name="Grigoriev I.V."/>
            <person name="U'Ren J.M."/>
        </authorList>
    </citation>
    <scope>NUCLEOTIDE SEQUENCE [LARGE SCALE GENOMIC DNA]</scope>
    <source>
        <strain evidence="1 2">CBS 119005</strain>
    </source>
</reference>
<dbReference type="Proteomes" id="UP001497700">
    <property type="component" value="Unassembled WGS sequence"/>
</dbReference>
<dbReference type="EMBL" id="MU393435">
    <property type="protein sequence ID" value="KAI4868866.1"/>
    <property type="molecule type" value="Genomic_DNA"/>
</dbReference>
<comment type="caution">
    <text evidence="1">The sequence shown here is derived from an EMBL/GenBank/DDBJ whole genome shotgun (WGS) entry which is preliminary data.</text>
</comment>
<protein>
    <submittedName>
        <fullName evidence="1">Uncharacterized protein</fullName>
    </submittedName>
</protein>
<proteinExistence type="predicted"/>
<sequence length="246" mass="28534">MATTEFVMVAPTVDPTTVSDQLLNHLRTMRWYFEKAGDERFRWICLEKQGNSSICIRIQALVTSTDGLKKWKYFIIKTPFWGYEGLFDDEKQLKIIKGPHIIRQIDLPGNPLDQNLTIEDTHFPGPYTVLEYVENGSLSDLIHKAKEVGISHLPNRLLWLIFRCLIAMCIEMEYPEAIDSDEAYDLRRIYNIWDRDPSHYHHPDLRPSHILVGECDPDSADHKVCPVLKLISLGRKPHDGDLYGWT</sequence>
<gene>
    <name evidence="1" type="ORF">F4820DRAFT_90473</name>
</gene>
<name>A0ACB9ZAJ1_9PEZI</name>
<evidence type="ECO:0000313" key="1">
    <source>
        <dbReference type="EMBL" id="KAI4868866.1"/>
    </source>
</evidence>